<dbReference type="AlphaFoldDB" id="A0A6A6DJX3"/>
<gene>
    <name evidence="2" type="ORF">K469DRAFT_695279</name>
</gene>
<organism evidence="2 3">
    <name type="scientific">Zopfia rhizophila CBS 207.26</name>
    <dbReference type="NCBI Taxonomy" id="1314779"/>
    <lineage>
        <taxon>Eukaryota</taxon>
        <taxon>Fungi</taxon>
        <taxon>Dikarya</taxon>
        <taxon>Ascomycota</taxon>
        <taxon>Pezizomycotina</taxon>
        <taxon>Dothideomycetes</taxon>
        <taxon>Dothideomycetes incertae sedis</taxon>
        <taxon>Zopfiaceae</taxon>
        <taxon>Zopfia</taxon>
    </lineage>
</organism>
<dbReference type="Proteomes" id="UP000800200">
    <property type="component" value="Unassembled WGS sequence"/>
</dbReference>
<protein>
    <submittedName>
        <fullName evidence="2">Uncharacterized protein</fullName>
    </submittedName>
</protein>
<proteinExistence type="predicted"/>
<dbReference type="OrthoDB" id="4821403at2759"/>
<keyword evidence="1" id="KW-0732">Signal</keyword>
<evidence type="ECO:0000313" key="3">
    <source>
        <dbReference type="Proteomes" id="UP000800200"/>
    </source>
</evidence>
<sequence length="241" mass="26407">MLSTLRSVAFNAILLFAALSRAQIVKSQEVHSDAIHVDCSKNVEARLPLIYTINANASSWTPPPPGWILGNWKVTWSSSPGYVSLHNFEVDLSPVFPQSKTSVNQFNDLSSYQKEGEKNLTLYYGIDTMRSENDGIYNFTNAAKVFEYRLEIVAWGYDTAGVGYKVTYENKLDGIIPEALSVESRARHGPTNETLIEIVAKIEKLGSKTLSTLARGMVGLTQNGGRDGIPAICDAACIRGA</sequence>
<reference evidence="2" key="1">
    <citation type="journal article" date="2020" name="Stud. Mycol.">
        <title>101 Dothideomycetes genomes: a test case for predicting lifestyles and emergence of pathogens.</title>
        <authorList>
            <person name="Haridas S."/>
            <person name="Albert R."/>
            <person name="Binder M."/>
            <person name="Bloem J."/>
            <person name="Labutti K."/>
            <person name="Salamov A."/>
            <person name="Andreopoulos B."/>
            <person name="Baker S."/>
            <person name="Barry K."/>
            <person name="Bills G."/>
            <person name="Bluhm B."/>
            <person name="Cannon C."/>
            <person name="Castanera R."/>
            <person name="Culley D."/>
            <person name="Daum C."/>
            <person name="Ezra D."/>
            <person name="Gonzalez J."/>
            <person name="Henrissat B."/>
            <person name="Kuo A."/>
            <person name="Liang C."/>
            <person name="Lipzen A."/>
            <person name="Lutzoni F."/>
            <person name="Magnuson J."/>
            <person name="Mondo S."/>
            <person name="Nolan M."/>
            <person name="Ohm R."/>
            <person name="Pangilinan J."/>
            <person name="Park H.-J."/>
            <person name="Ramirez L."/>
            <person name="Alfaro M."/>
            <person name="Sun H."/>
            <person name="Tritt A."/>
            <person name="Yoshinaga Y."/>
            <person name="Zwiers L.-H."/>
            <person name="Turgeon B."/>
            <person name="Goodwin S."/>
            <person name="Spatafora J."/>
            <person name="Crous P."/>
            <person name="Grigoriev I."/>
        </authorList>
    </citation>
    <scope>NUCLEOTIDE SEQUENCE</scope>
    <source>
        <strain evidence="2">CBS 207.26</strain>
    </source>
</reference>
<evidence type="ECO:0000313" key="2">
    <source>
        <dbReference type="EMBL" id="KAF2178758.1"/>
    </source>
</evidence>
<keyword evidence="3" id="KW-1185">Reference proteome</keyword>
<feature type="chain" id="PRO_5025445357" evidence="1">
    <location>
        <begin position="28"/>
        <end position="241"/>
    </location>
</feature>
<evidence type="ECO:0000256" key="1">
    <source>
        <dbReference type="SAM" id="SignalP"/>
    </source>
</evidence>
<dbReference type="EMBL" id="ML994673">
    <property type="protein sequence ID" value="KAF2178758.1"/>
    <property type="molecule type" value="Genomic_DNA"/>
</dbReference>
<feature type="signal peptide" evidence="1">
    <location>
        <begin position="1"/>
        <end position="27"/>
    </location>
</feature>
<accession>A0A6A6DJX3</accession>
<name>A0A6A6DJX3_9PEZI</name>